<gene>
    <name evidence="3" type="ORF">UV41_C0004G0008</name>
</gene>
<sequence length="227" mass="25997">MTKKSSGYYLDSAARFGWGEESAKLDKERVALLINFIDGSKVLDVGCGSGIYVDYLSSLGYQVWGLDFVEKFIEGAKKNKKGNFVKGTAEKLPFEDNLFDTVFLFDILEHGDDKKILQQAKRVTSKRIIIIVPRVVDKELEQSGVIFRHYLDKSHLREYSEDDVKSLIKMVGLKLIYLKQVHPLYNETVFAALFRGPVLLKKIIRKIVLSILPIHQYPTEYFAVLEK</sequence>
<dbReference type="SUPFAM" id="SSF53335">
    <property type="entry name" value="S-adenosyl-L-methionine-dependent methyltransferases"/>
    <property type="match status" value="1"/>
</dbReference>
<dbReference type="Pfam" id="PF08241">
    <property type="entry name" value="Methyltransf_11"/>
    <property type="match status" value="1"/>
</dbReference>
<proteinExistence type="predicted"/>
<comment type="caution">
    <text evidence="3">The sequence shown here is derived from an EMBL/GenBank/DDBJ whole genome shotgun (WGS) entry which is preliminary data.</text>
</comment>
<dbReference type="AlphaFoldDB" id="A0A0G1BDD9"/>
<organism evidence="3 4">
    <name type="scientific">Candidatus Daviesbacteria bacterium GW2011_GWA2_42_7</name>
    <dbReference type="NCBI Taxonomy" id="1618425"/>
    <lineage>
        <taxon>Bacteria</taxon>
        <taxon>Candidatus Daviesiibacteriota</taxon>
    </lineage>
</organism>
<dbReference type="InterPro" id="IPR050447">
    <property type="entry name" value="Erg6_SMT_methyltransf"/>
</dbReference>
<reference evidence="3 4" key="1">
    <citation type="journal article" date="2015" name="Nature">
        <title>rRNA introns, odd ribosomes, and small enigmatic genomes across a large radiation of phyla.</title>
        <authorList>
            <person name="Brown C.T."/>
            <person name="Hug L.A."/>
            <person name="Thomas B.C."/>
            <person name="Sharon I."/>
            <person name="Castelle C.J."/>
            <person name="Singh A."/>
            <person name="Wilkins M.J."/>
            <person name="Williams K.H."/>
            <person name="Banfield J.F."/>
        </authorList>
    </citation>
    <scope>NUCLEOTIDE SEQUENCE [LARGE SCALE GENOMIC DNA]</scope>
</reference>
<dbReference type="PANTHER" id="PTHR44068">
    <property type="entry name" value="ZGC:194242"/>
    <property type="match status" value="1"/>
</dbReference>
<dbReference type="Proteomes" id="UP000034785">
    <property type="component" value="Unassembled WGS sequence"/>
</dbReference>
<dbReference type="Gene3D" id="3.40.50.150">
    <property type="entry name" value="Vaccinia Virus protein VP39"/>
    <property type="match status" value="1"/>
</dbReference>
<evidence type="ECO:0000313" key="4">
    <source>
        <dbReference type="Proteomes" id="UP000034785"/>
    </source>
</evidence>
<accession>A0A0G1BDD9</accession>
<evidence type="ECO:0000256" key="1">
    <source>
        <dbReference type="ARBA" id="ARBA00022679"/>
    </source>
</evidence>
<feature type="domain" description="Methyltransferase type 11" evidence="2">
    <location>
        <begin position="43"/>
        <end position="126"/>
    </location>
</feature>
<keyword evidence="1 3" id="KW-0808">Transferase</keyword>
<evidence type="ECO:0000313" key="3">
    <source>
        <dbReference type="EMBL" id="KKS71184.1"/>
    </source>
</evidence>
<dbReference type="EMBL" id="LCEJ01000004">
    <property type="protein sequence ID" value="KKS71184.1"/>
    <property type="molecule type" value="Genomic_DNA"/>
</dbReference>
<dbReference type="PANTHER" id="PTHR44068:SF11">
    <property type="entry name" value="GERANYL DIPHOSPHATE 2-C-METHYLTRANSFERASE"/>
    <property type="match status" value="1"/>
</dbReference>
<dbReference type="InterPro" id="IPR029063">
    <property type="entry name" value="SAM-dependent_MTases_sf"/>
</dbReference>
<dbReference type="CDD" id="cd02440">
    <property type="entry name" value="AdoMet_MTases"/>
    <property type="match status" value="1"/>
</dbReference>
<protein>
    <submittedName>
        <fullName evidence="3">Glycosyl transferase group 1</fullName>
    </submittedName>
</protein>
<dbReference type="GO" id="GO:0008757">
    <property type="term" value="F:S-adenosylmethionine-dependent methyltransferase activity"/>
    <property type="evidence" value="ECO:0007669"/>
    <property type="project" value="InterPro"/>
</dbReference>
<dbReference type="InterPro" id="IPR013216">
    <property type="entry name" value="Methyltransf_11"/>
</dbReference>
<name>A0A0G1BDD9_9BACT</name>
<evidence type="ECO:0000259" key="2">
    <source>
        <dbReference type="Pfam" id="PF08241"/>
    </source>
</evidence>